<dbReference type="EMBL" id="LAZR01006765">
    <property type="protein sequence ID" value="KKM89791.1"/>
    <property type="molecule type" value="Genomic_DNA"/>
</dbReference>
<protein>
    <submittedName>
        <fullName evidence="1">Uncharacterized protein</fullName>
    </submittedName>
</protein>
<dbReference type="AlphaFoldDB" id="A0A0F9LRN0"/>
<gene>
    <name evidence="1" type="ORF">LCGC14_1245140</name>
</gene>
<evidence type="ECO:0000313" key="1">
    <source>
        <dbReference type="EMBL" id="KKM89791.1"/>
    </source>
</evidence>
<proteinExistence type="predicted"/>
<accession>A0A0F9LRN0</accession>
<reference evidence="1" key="1">
    <citation type="journal article" date="2015" name="Nature">
        <title>Complex archaea that bridge the gap between prokaryotes and eukaryotes.</title>
        <authorList>
            <person name="Spang A."/>
            <person name="Saw J.H."/>
            <person name="Jorgensen S.L."/>
            <person name="Zaremba-Niedzwiedzka K."/>
            <person name="Martijn J."/>
            <person name="Lind A.E."/>
            <person name="van Eijk R."/>
            <person name="Schleper C."/>
            <person name="Guy L."/>
            <person name="Ettema T.J."/>
        </authorList>
    </citation>
    <scope>NUCLEOTIDE SEQUENCE</scope>
</reference>
<organism evidence="1">
    <name type="scientific">marine sediment metagenome</name>
    <dbReference type="NCBI Taxonomy" id="412755"/>
    <lineage>
        <taxon>unclassified sequences</taxon>
        <taxon>metagenomes</taxon>
        <taxon>ecological metagenomes</taxon>
    </lineage>
</organism>
<sequence length="177" mass="20698">MKEKIVQWDGVIVSFKDEYDSDSWEDTQDEEYIKEVKYYCYKCFSKASLASRKSVVQINAEKHLKCYNRAIWDSHGYPMPMYTEFCSHCNDTLDIQSEYCCISHQTQISFSSSEEALKIMAQQITEEQVLCAYLVLQAVAFYNVTRKDVRDIIELGRYHISRFEATPSGIMLQSLEE</sequence>
<comment type="caution">
    <text evidence="1">The sequence shown here is derived from an EMBL/GenBank/DDBJ whole genome shotgun (WGS) entry which is preliminary data.</text>
</comment>
<name>A0A0F9LRN0_9ZZZZ</name>